<dbReference type="AlphaFoldDB" id="A0A7U9XW16"/>
<dbReference type="EMBL" id="AP024412">
    <property type="protein sequence ID" value="BCR35323.1"/>
    <property type="molecule type" value="Genomic_DNA"/>
</dbReference>
<protein>
    <submittedName>
        <fullName evidence="1">Uncharacterized protein</fullName>
    </submittedName>
</protein>
<gene>
    <name evidence="1" type="ORF">MPAN_002160</name>
</gene>
<dbReference type="RefSeq" id="WP_176239759.1">
    <property type="nucleotide sequence ID" value="NZ_AP024412.1"/>
</dbReference>
<proteinExistence type="predicted"/>
<dbReference type="Proteomes" id="UP000620133">
    <property type="component" value="Chromosome"/>
</dbReference>
<evidence type="ECO:0000313" key="1">
    <source>
        <dbReference type="EMBL" id="BCR35323.1"/>
    </source>
</evidence>
<accession>A0A7U9XW16</accession>
<reference evidence="1" key="1">
    <citation type="submission" date="2021-01" db="EMBL/GenBank/DDBJ databases">
        <title>Draft genome sequence of Acholeplasmataceae bacterium strain Mahy22.</title>
        <authorList>
            <person name="Watanabe M."/>
            <person name="Kojima H."/>
            <person name="Fukui M."/>
        </authorList>
    </citation>
    <scope>NUCLEOTIDE SEQUENCE</scope>
    <source>
        <strain evidence="1">Mahy22</strain>
    </source>
</reference>
<sequence>MSIKSMYIFNKMTELSIFTNELEKIDWKIEKEYLKDRAIFYAKLKIFTLMKQTFLDKKISIFALKDEEVITWIDTLTLLRRLLLILFKQGVDTDKISIIMEYPLIFGNHMRADYLLIYDQLIIVLEFGMFNQDERRSEERYTKKLQESNSYRQLLANLINSKIEVVNYVMIYRPEYSRNQKQYLKENILYNNEELHKLVKFISHLIKLQDVSRPMYQLAYLNNIN</sequence>
<dbReference type="KEGG" id="manr:MPAN_002160"/>
<name>A0A7U9XW16_9MOLU</name>
<evidence type="ECO:0000313" key="2">
    <source>
        <dbReference type="Proteomes" id="UP000620133"/>
    </source>
</evidence>
<organism evidence="1 2">
    <name type="scientific">Mariniplasma anaerobium</name>
    <dbReference type="NCBI Taxonomy" id="2735436"/>
    <lineage>
        <taxon>Bacteria</taxon>
        <taxon>Bacillati</taxon>
        <taxon>Mycoplasmatota</taxon>
        <taxon>Mollicutes</taxon>
        <taxon>Acholeplasmatales</taxon>
        <taxon>Acholeplasmataceae</taxon>
        <taxon>Mariniplasma</taxon>
    </lineage>
</organism>
<keyword evidence="2" id="KW-1185">Reference proteome</keyword>